<keyword evidence="1" id="KW-0732">Signal</keyword>
<protein>
    <submittedName>
        <fullName evidence="3">Glucose dehydrogenase</fullName>
    </submittedName>
</protein>
<evidence type="ECO:0000256" key="1">
    <source>
        <dbReference type="SAM" id="SignalP"/>
    </source>
</evidence>
<evidence type="ECO:0000259" key="2">
    <source>
        <dbReference type="Pfam" id="PF07995"/>
    </source>
</evidence>
<dbReference type="Proteomes" id="UP000050956">
    <property type="component" value="Unassembled WGS sequence"/>
</dbReference>
<feature type="domain" description="Glucose/Sorbosone dehydrogenase" evidence="2">
    <location>
        <begin position="50"/>
        <end position="377"/>
    </location>
</feature>
<dbReference type="InterPro" id="IPR011042">
    <property type="entry name" value="6-blade_b-propeller_TolB-like"/>
</dbReference>
<dbReference type="Pfam" id="PF07995">
    <property type="entry name" value="GSDH"/>
    <property type="match status" value="1"/>
</dbReference>
<dbReference type="InterPro" id="IPR012938">
    <property type="entry name" value="Glc/Sorbosone_DH"/>
</dbReference>
<dbReference type="RefSeq" id="WP_057637004.1">
    <property type="nucleotide sequence ID" value="NZ_LDJM01000010.1"/>
</dbReference>
<dbReference type="OrthoDB" id="9770043at2"/>
<dbReference type="PANTHER" id="PTHR19328:SF75">
    <property type="entry name" value="ALDOSE SUGAR DEHYDROGENASE YLII"/>
    <property type="match status" value="1"/>
</dbReference>
<dbReference type="SUPFAM" id="SSF50952">
    <property type="entry name" value="Soluble quinoprotein glucose dehydrogenase"/>
    <property type="match status" value="1"/>
</dbReference>
<dbReference type="PATRIC" id="fig|336566.3.peg.115"/>
<evidence type="ECO:0000313" key="4">
    <source>
        <dbReference type="Proteomes" id="UP000050956"/>
    </source>
</evidence>
<reference evidence="3 4" key="1">
    <citation type="submission" date="2015-05" db="EMBL/GenBank/DDBJ databases">
        <title>Genome sequencing and analysis of members of genus Stenotrophomonas.</title>
        <authorList>
            <person name="Patil P.P."/>
            <person name="Midha S."/>
            <person name="Patil P.B."/>
        </authorList>
    </citation>
    <scope>NUCLEOTIDE SEQUENCE [LARGE SCALE GENOMIC DNA]</scope>
    <source>
        <strain evidence="3 4">DSM 24757</strain>
    </source>
</reference>
<dbReference type="InterPro" id="IPR011041">
    <property type="entry name" value="Quinoprot_gluc/sorb_DH_b-prop"/>
</dbReference>
<dbReference type="EMBL" id="LDJM01000010">
    <property type="protein sequence ID" value="KRG78458.1"/>
    <property type="molecule type" value="Genomic_DNA"/>
</dbReference>
<dbReference type="PANTHER" id="PTHR19328">
    <property type="entry name" value="HEDGEHOG-INTERACTING PROTEIN"/>
    <property type="match status" value="1"/>
</dbReference>
<proteinExistence type="predicted"/>
<dbReference type="AlphaFoldDB" id="A0A0R0DJI4"/>
<sequence>MHRSLALSIALALSPLAALTACAQAPDPAAEAAVQQADWPFQATEVARFAAPWAMTFLPDGRALVTEKAGVLKLVDVASGQARDVDGVPAVAFGGQGGLGDVIIHPAFADNGLVYLSYAEEGQDDTRGAAVARAHLVDGGNGLALEGLEVIWRQVPYTTGRGHYGHRLAFGPDGKLWISSSERQKFDPAQDMATNLGKIIRLNDDGSVPADNPFADQPAPANQVWSLGHRSVLGIAFDGNGQLWEHEMGPKGGDELNRIVKGGNYGYPVVSNGDHYDGRSIPDHDTRPEFLAPTVTWRSVISPAGFIIYNGAAFAQWQGSGFIGGLSSKSLVRVVFDGETAREAERFAMGERIREVEQGPDGAIWLLQDGEAGRLLKLSPKGKQ</sequence>
<gene>
    <name evidence="3" type="ORF">ABB30_03905</name>
</gene>
<feature type="signal peptide" evidence="1">
    <location>
        <begin position="1"/>
        <end position="23"/>
    </location>
</feature>
<keyword evidence="4" id="KW-1185">Reference proteome</keyword>
<accession>A0A0R0DJI4</accession>
<feature type="chain" id="PRO_5006395810" evidence="1">
    <location>
        <begin position="24"/>
        <end position="384"/>
    </location>
</feature>
<dbReference type="Gene3D" id="2.120.10.30">
    <property type="entry name" value="TolB, C-terminal domain"/>
    <property type="match status" value="1"/>
</dbReference>
<dbReference type="PROSITE" id="PS51257">
    <property type="entry name" value="PROKAR_LIPOPROTEIN"/>
    <property type="match status" value="1"/>
</dbReference>
<dbReference type="STRING" id="336566.ABB30_03905"/>
<organism evidence="3 4">
    <name type="scientific">Stenotrophomonas ginsengisoli</name>
    <dbReference type="NCBI Taxonomy" id="336566"/>
    <lineage>
        <taxon>Bacteria</taxon>
        <taxon>Pseudomonadati</taxon>
        <taxon>Pseudomonadota</taxon>
        <taxon>Gammaproteobacteria</taxon>
        <taxon>Lysobacterales</taxon>
        <taxon>Lysobacteraceae</taxon>
        <taxon>Stenotrophomonas</taxon>
    </lineage>
</organism>
<comment type="caution">
    <text evidence="3">The sequence shown here is derived from an EMBL/GenBank/DDBJ whole genome shotgun (WGS) entry which is preliminary data.</text>
</comment>
<name>A0A0R0DJI4_9GAMM</name>
<evidence type="ECO:0000313" key="3">
    <source>
        <dbReference type="EMBL" id="KRG78458.1"/>
    </source>
</evidence>